<evidence type="ECO:0000313" key="13">
    <source>
        <dbReference type="Proteomes" id="UP000192707"/>
    </source>
</evidence>
<dbReference type="SUPFAM" id="SSF52980">
    <property type="entry name" value="Restriction endonuclease-like"/>
    <property type="match status" value="1"/>
</dbReference>
<keyword evidence="1 10" id="KW-0540">Nuclease</keyword>
<keyword evidence="8 10" id="KW-0238">DNA-binding</keyword>
<comment type="subunit">
    <text evidence="10">Heterotrimer of RecB, RecC and RecD. All subunits contribute to DNA-binding.</text>
</comment>
<dbReference type="NCBIfam" id="TIGR01450">
    <property type="entry name" value="recC"/>
    <property type="match status" value="1"/>
</dbReference>
<dbReference type="GO" id="GO:0005524">
    <property type="term" value="F:ATP binding"/>
    <property type="evidence" value="ECO:0007669"/>
    <property type="project" value="UniProtKB-UniRule"/>
</dbReference>
<evidence type="ECO:0000256" key="3">
    <source>
        <dbReference type="ARBA" id="ARBA00022763"/>
    </source>
</evidence>
<keyword evidence="2 10" id="KW-0547">Nucleotide-binding</keyword>
<dbReference type="Pfam" id="PF17946">
    <property type="entry name" value="RecC_C"/>
    <property type="match status" value="1"/>
</dbReference>
<evidence type="ECO:0000256" key="2">
    <source>
        <dbReference type="ARBA" id="ARBA00022741"/>
    </source>
</evidence>
<dbReference type="RefSeq" id="WP_083063413.1">
    <property type="nucleotide sequence ID" value="NZ_MVHG01000006.1"/>
</dbReference>
<dbReference type="InterPro" id="IPR011335">
    <property type="entry name" value="Restrct_endonuc-II-like"/>
</dbReference>
<dbReference type="Gene3D" id="1.10.10.160">
    <property type="match status" value="1"/>
</dbReference>
<dbReference type="InterPro" id="IPR013986">
    <property type="entry name" value="DExx_box_DNA_helicase_dom_sf"/>
</dbReference>
<feature type="domain" description="RecC C-terminal" evidence="11">
    <location>
        <begin position="791"/>
        <end position="1021"/>
    </location>
</feature>
<dbReference type="Pfam" id="PF04257">
    <property type="entry name" value="Exonuc_V_gamma"/>
    <property type="match status" value="1"/>
</dbReference>
<dbReference type="EMBL" id="MVHG01000006">
    <property type="protein sequence ID" value="ORA19696.1"/>
    <property type="molecule type" value="Genomic_DNA"/>
</dbReference>
<evidence type="ECO:0000256" key="10">
    <source>
        <dbReference type="HAMAP-Rule" id="MF_01486"/>
    </source>
</evidence>
<evidence type="ECO:0000256" key="1">
    <source>
        <dbReference type="ARBA" id="ARBA00022722"/>
    </source>
</evidence>
<dbReference type="PANTHER" id="PTHR30591">
    <property type="entry name" value="RECBCD ENZYME SUBUNIT RECC"/>
    <property type="match status" value="1"/>
</dbReference>
<dbReference type="InterPro" id="IPR006697">
    <property type="entry name" value="RecC"/>
</dbReference>
<dbReference type="GO" id="GO:0003678">
    <property type="term" value="F:DNA helicase activity"/>
    <property type="evidence" value="ECO:0007669"/>
    <property type="project" value="UniProtKB-UniRule"/>
</dbReference>
<evidence type="ECO:0000256" key="7">
    <source>
        <dbReference type="ARBA" id="ARBA00022840"/>
    </source>
</evidence>
<dbReference type="Gene3D" id="3.40.50.10930">
    <property type="match status" value="1"/>
</dbReference>
<keyword evidence="4 10" id="KW-0378">Hydrolase</keyword>
<dbReference type="AlphaFoldDB" id="A0A1W9ZQ97"/>
<dbReference type="SUPFAM" id="SSF52540">
    <property type="entry name" value="P-loop containing nucleoside triphosphate hydrolases"/>
    <property type="match status" value="2"/>
</dbReference>
<evidence type="ECO:0000256" key="8">
    <source>
        <dbReference type="ARBA" id="ARBA00023125"/>
    </source>
</evidence>
<keyword evidence="9 10" id="KW-0234">DNA repair</keyword>
<dbReference type="GO" id="GO:0009338">
    <property type="term" value="C:exodeoxyribonuclease V complex"/>
    <property type="evidence" value="ECO:0007669"/>
    <property type="project" value="InterPro"/>
</dbReference>
<comment type="miscellaneous">
    <text evidence="10">In the RecBCD complex, RecB has a slow 3'-5' helicase, an exonuclease activity and loads RecA onto ssDNA, RecD has a fast 5'-3' helicase activity, while RecC stimulates the ATPase and processivity of the RecB helicase and contributes to recognition of the Chi site.</text>
</comment>
<protein>
    <recommendedName>
        <fullName evidence="10">RecBCD enzyme subunit RecC</fullName>
    </recommendedName>
    <alternativeName>
        <fullName evidence="10">Exonuclease V subunit RecC</fullName>
        <shortName evidence="10">ExoV subunit RecC</shortName>
    </alternativeName>
    <alternativeName>
        <fullName evidence="10">Helicase/nuclease RecBCD subunit RecC</fullName>
    </alternativeName>
</protein>
<evidence type="ECO:0000256" key="5">
    <source>
        <dbReference type="ARBA" id="ARBA00022806"/>
    </source>
</evidence>
<evidence type="ECO:0000259" key="11">
    <source>
        <dbReference type="Pfam" id="PF17946"/>
    </source>
</evidence>
<dbReference type="PIRSF" id="PIRSF000980">
    <property type="entry name" value="RecC"/>
    <property type="match status" value="1"/>
</dbReference>
<dbReference type="InterPro" id="IPR027417">
    <property type="entry name" value="P-loop_NTPase"/>
</dbReference>
<evidence type="ECO:0000256" key="9">
    <source>
        <dbReference type="ARBA" id="ARBA00023204"/>
    </source>
</evidence>
<dbReference type="GO" id="GO:0003677">
    <property type="term" value="F:DNA binding"/>
    <property type="evidence" value="ECO:0007669"/>
    <property type="project" value="UniProtKB-UniRule"/>
</dbReference>
<evidence type="ECO:0000256" key="6">
    <source>
        <dbReference type="ARBA" id="ARBA00022839"/>
    </source>
</evidence>
<sequence>MPLHLHRAERTDLLADGLGALLANPLPDPFATELVVVPARGVERWLSQRLSHVLGARGGDGVCAGVAFRSPGSLIVEITGTADTDPWSPDAMVWPLLEAIDHSLDEPWCRTLASHLGHFHTGAEAELRQGRRYEVARRLAGLFDSYARQRPQLLVDWGNGELGDLDEDLRWQPELWRALLARVAADPPHIRHAKTIARLRAAPSELAPRLSLFGHTRLTRTDVELLEAVATHHELHLWLPHPSDELWRALAGAHGVIARRDDVSHRAVFHPLLATLGRDLRELQRSLPAQVRTDEYLAGDARPDTLLGWLQSDIAANAVRPLGRALAADDRSVQIHNCHGPARQVDVLREVLLGLLADDPTLEPRDILVMCPDIETYAPLIVADFGLGDVVHGAHPAHQLRVRLADRSPIQTNPLLGVAAQLLALAAGRVTASEVLNLAQAPAVRARFGFSDDDLEAITRWVRQANIRWGLDQEHRRPYHVDFVHNTWRFGIDRILAGVAMSDDSNAWIDATLPLDDVSSNRVQLAGQLAEFVARLQHVLDALAGARPLTEWLATLADGVTMLTLVRDADAWQTGQMQREFAQTATHAGSRGNTVLRLADVRALLTRRLSGRPTRANFRTGTLTVCTMVPMRSVPHRVVCLVGLDDGLFPRLGIVDGDDALARCPMTGERDIRSEDRQLLLDAIGAATEKLVITYTGANEYSGQPRPPAVPLAELLDTLDVTTSTKVRDRIVVEHPLQPFDIRNVIPGRLVPNVAFSFDPAVLRAARATTDDHSARPKFISAPLPAPPAGDVILADLVGFFRDPVKGFFRALEFTLPYDVDGVQDAMPVDIDGLEEWTVGDRMLGDILRGMTPDDAQQAEWRRGTLPPGQLGWRKVTEIRDQAALLAREALRHRESHRPADAYDVDVDLGGGRRLTGTVSPVYGDRLVSVTYSRLDGKHLLESWIPLLALVAHDPGRDFSAVCIGRMRRGTTTRVEGLGPPCEGEDATEILRELVAIYDAGRREPLPLPIRTSYAWASARHGGEDPVTEARYRWKSTDRYPGEDQAPAHVRAWGKGAPLDELMQPLRPGEECDGEDNRLGAYAARVWLPLLRAERKPV</sequence>
<dbReference type="Gene3D" id="3.40.50.300">
    <property type="entry name" value="P-loop containing nucleotide triphosphate hydrolases"/>
    <property type="match status" value="2"/>
</dbReference>
<reference evidence="12 13" key="1">
    <citation type="submission" date="2016-12" db="EMBL/GenBank/DDBJ databases">
        <title>The new phylogeny of genus Mycobacterium.</title>
        <authorList>
            <person name="Tortoli E."/>
            <person name="Trovato A."/>
            <person name="Cirillo D.M."/>
        </authorList>
    </citation>
    <scope>NUCLEOTIDE SEQUENCE [LARGE SCALE GENOMIC DNA]</scope>
    <source>
        <strain evidence="12 13">DSM 45069</strain>
    </source>
</reference>
<accession>A0A1W9ZQ97</accession>
<dbReference type="OrthoDB" id="9762834at2"/>
<evidence type="ECO:0000256" key="4">
    <source>
        <dbReference type="ARBA" id="ARBA00022801"/>
    </source>
</evidence>
<dbReference type="HAMAP" id="MF_01486">
    <property type="entry name" value="RecC"/>
    <property type="match status" value="1"/>
</dbReference>
<comment type="caution">
    <text evidence="12">The sequence shown here is derived from an EMBL/GenBank/DDBJ whole genome shotgun (WGS) entry which is preliminary data.</text>
</comment>
<gene>
    <name evidence="10" type="primary">recC</name>
    <name evidence="12" type="ORF">BST14_04710</name>
</gene>
<keyword evidence="3 10" id="KW-0227">DNA damage</keyword>
<dbReference type="PANTHER" id="PTHR30591:SF1">
    <property type="entry name" value="RECBCD ENZYME SUBUNIT RECC"/>
    <property type="match status" value="1"/>
</dbReference>
<keyword evidence="13" id="KW-1185">Reference proteome</keyword>
<comment type="similarity">
    <text evidence="10">Belongs to the RecC family.</text>
</comment>
<keyword evidence="7 10" id="KW-0067">ATP-binding</keyword>
<dbReference type="InterPro" id="IPR041500">
    <property type="entry name" value="RecC_C"/>
</dbReference>
<dbReference type="GO" id="GO:0008854">
    <property type="term" value="F:exodeoxyribonuclease V activity"/>
    <property type="evidence" value="ECO:0007669"/>
    <property type="project" value="InterPro"/>
</dbReference>
<comment type="function">
    <text evidence="10">A helicase/nuclease that prepares dsDNA breaks (DSB) for recombinational DNA repair. Binds to DSBs and unwinds DNA via a highly rapid and processive ATP-dependent bidirectional helicase activity. Unwinds dsDNA until it encounters a Chi (crossover hotspot instigator) sequence from the 3' direction. Cuts ssDNA a few nucleotides 3' to the Chi site. The properties and activities of the enzyme are changed at Chi. The Chi-altered holoenzyme produces a long 3'-ssDNA overhang and facilitates RecA-binding to the ssDNA for homologous DNA recombination and repair. Holoenzyme degrades any linearized DNA that is unable to undergo homologous recombination. In the holoenzyme this subunit recognizes the wild-type Chi sequence, and when added to isolated RecB increases its ATP-dependent helicase processivity.</text>
</comment>
<dbReference type="GO" id="GO:0000724">
    <property type="term" value="P:double-strand break repair via homologous recombination"/>
    <property type="evidence" value="ECO:0007669"/>
    <property type="project" value="UniProtKB-UniRule"/>
</dbReference>
<keyword evidence="6 10" id="KW-0269">Exonuclease</keyword>
<proteinExistence type="inferred from homology"/>
<name>A0A1W9ZQ97_MYCAI</name>
<organism evidence="12 13">
    <name type="scientific">Mycobacterium arosiense ATCC BAA-1401 = DSM 45069</name>
    <dbReference type="NCBI Taxonomy" id="1265311"/>
    <lineage>
        <taxon>Bacteria</taxon>
        <taxon>Bacillati</taxon>
        <taxon>Actinomycetota</taxon>
        <taxon>Actinomycetes</taxon>
        <taxon>Mycobacteriales</taxon>
        <taxon>Mycobacteriaceae</taxon>
        <taxon>Mycobacterium</taxon>
        <taxon>Mycobacterium avium complex (MAC)</taxon>
    </lineage>
</organism>
<dbReference type="Proteomes" id="UP000192707">
    <property type="component" value="Unassembled WGS sequence"/>
</dbReference>
<keyword evidence="5 10" id="KW-0347">Helicase</keyword>
<evidence type="ECO:0000313" key="12">
    <source>
        <dbReference type="EMBL" id="ORA19696.1"/>
    </source>
</evidence>